<dbReference type="Proteomes" id="UP000236754">
    <property type="component" value="Unassembled WGS sequence"/>
</dbReference>
<name>A0A1H6DIC0_9ACTN</name>
<dbReference type="AlphaFoldDB" id="A0A1H6DIC0"/>
<dbReference type="InterPro" id="IPR050901">
    <property type="entry name" value="BP-dep_ABC_trans_perm"/>
</dbReference>
<evidence type="ECO:0000256" key="7">
    <source>
        <dbReference type="RuleBase" id="RU363032"/>
    </source>
</evidence>
<dbReference type="CDD" id="cd06261">
    <property type="entry name" value="TM_PBP2"/>
    <property type="match status" value="1"/>
</dbReference>
<keyword evidence="5 7" id="KW-1133">Transmembrane helix</keyword>
<dbReference type="RefSeq" id="WP_103888938.1">
    <property type="nucleotide sequence ID" value="NZ_FNVU01000015.1"/>
</dbReference>
<accession>A0A1H6DIC0</accession>
<keyword evidence="3" id="KW-1003">Cell membrane</keyword>
<feature type="transmembrane region" description="Helical" evidence="7">
    <location>
        <begin position="140"/>
        <end position="160"/>
    </location>
</feature>
<protein>
    <submittedName>
        <fullName evidence="9">Carbohydrate ABC transporter membrane protein 2, CUT1 family</fullName>
    </submittedName>
</protein>
<keyword evidence="10" id="KW-1185">Reference proteome</keyword>
<dbReference type="EMBL" id="FNVU01000015">
    <property type="protein sequence ID" value="SEG84603.1"/>
    <property type="molecule type" value="Genomic_DNA"/>
</dbReference>
<evidence type="ECO:0000313" key="9">
    <source>
        <dbReference type="EMBL" id="SEG84603.1"/>
    </source>
</evidence>
<dbReference type="PANTHER" id="PTHR32243">
    <property type="entry name" value="MALTOSE TRANSPORT SYSTEM PERMEASE-RELATED"/>
    <property type="match status" value="1"/>
</dbReference>
<evidence type="ECO:0000256" key="2">
    <source>
        <dbReference type="ARBA" id="ARBA00022448"/>
    </source>
</evidence>
<comment type="subcellular location">
    <subcellularLocation>
        <location evidence="1 7">Cell membrane</location>
        <topology evidence="1 7">Multi-pass membrane protein</topology>
    </subcellularLocation>
</comment>
<comment type="similarity">
    <text evidence="7">Belongs to the binding-protein-dependent transport system permease family.</text>
</comment>
<dbReference type="InterPro" id="IPR035906">
    <property type="entry name" value="MetI-like_sf"/>
</dbReference>
<dbReference type="OrthoDB" id="9794684at2"/>
<gene>
    <name evidence="9" type="ORF">SAMN05216223_115102</name>
</gene>
<keyword evidence="4 7" id="KW-0812">Transmembrane</keyword>
<dbReference type="GO" id="GO:0005886">
    <property type="term" value="C:plasma membrane"/>
    <property type="evidence" value="ECO:0007669"/>
    <property type="project" value="UniProtKB-SubCell"/>
</dbReference>
<dbReference type="SUPFAM" id="SSF161098">
    <property type="entry name" value="MetI-like"/>
    <property type="match status" value="1"/>
</dbReference>
<dbReference type="Pfam" id="PF00528">
    <property type="entry name" value="BPD_transp_1"/>
    <property type="match status" value="1"/>
</dbReference>
<evidence type="ECO:0000256" key="5">
    <source>
        <dbReference type="ARBA" id="ARBA00022989"/>
    </source>
</evidence>
<feature type="transmembrane region" description="Helical" evidence="7">
    <location>
        <begin position="68"/>
        <end position="92"/>
    </location>
</feature>
<evidence type="ECO:0000256" key="1">
    <source>
        <dbReference type="ARBA" id="ARBA00004651"/>
    </source>
</evidence>
<feature type="transmembrane region" description="Helical" evidence="7">
    <location>
        <begin position="181"/>
        <end position="200"/>
    </location>
</feature>
<organism evidence="9 10">
    <name type="scientific">Actinacidiphila yanglinensis</name>
    <dbReference type="NCBI Taxonomy" id="310779"/>
    <lineage>
        <taxon>Bacteria</taxon>
        <taxon>Bacillati</taxon>
        <taxon>Actinomycetota</taxon>
        <taxon>Actinomycetes</taxon>
        <taxon>Kitasatosporales</taxon>
        <taxon>Streptomycetaceae</taxon>
        <taxon>Actinacidiphila</taxon>
    </lineage>
</organism>
<dbReference type="InterPro" id="IPR000515">
    <property type="entry name" value="MetI-like"/>
</dbReference>
<keyword evidence="2 7" id="KW-0813">Transport</keyword>
<evidence type="ECO:0000313" key="10">
    <source>
        <dbReference type="Proteomes" id="UP000236754"/>
    </source>
</evidence>
<feature type="transmembrane region" description="Helical" evidence="7">
    <location>
        <begin position="242"/>
        <end position="260"/>
    </location>
</feature>
<dbReference type="PANTHER" id="PTHR32243:SF24">
    <property type="entry name" value="DIACETYLCHITOBIOSE UPTAKE SYSTEM PERMEASE PROTEIN NGCG"/>
    <property type="match status" value="1"/>
</dbReference>
<evidence type="ECO:0000256" key="4">
    <source>
        <dbReference type="ARBA" id="ARBA00022692"/>
    </source>
</evidence>
<dbReference type="GO" id="GO:0055085">
    <property type="term" value="P:transmembrane transport"/>
    <property type="evidence" value="ECO:0007669"/>
    <property type="project" value="InterPro"/>
</dbReference>
<dbReference type="PROSITE" id="PS50928">
    <property type="entry name" value="ABC_TM1"/>
    <property type="match status" value="1"/>
</dbReference>
<feature type="transmembrane region" description="Helical" evidence="7">
    <location>
        <begin position="9"/>
        <end position="27"/>
    </location>
</feature>
<evidence type="ECO:0000256" key="3">
    <source>
        <dbReference type="ARBA" id="ARBA00022475"/>
    </source>
</evidence>
<evidence type="ECO:0000259" key="8">
    <source>
        <dbReference type="PROSITE" id="PS50928"/>
    </source>
</evidence>
<keyword evidence="6 7" id="KW-0472">Membrane</keyword>
<reference evidence="9 10" key="1">
    <citation type="submission" date="2016-10" db="EMBL/GenBank/DDBJ databases">
        <authorList>
            <person name="de Groot N.N."/>
        </authorList>
    </citation>
    <scope>NUCLEOTIDE SEQUENCE [LARGE SCALE GENOMIC DNA]</scope>
    <source>
        <strain evidence="9 10">CGMCC 4.2023</strain>
    </source>
</reference>
<dbReference type="Gene3D" id="1.10.3720.10">
    <property type="entry name" value="MetI-like"/>
    <property type="match status" value="1"/>
</dbReference>
<sequence>MTGRRAGRLLAVLVLVLIMVGPLYLMVTNAFKSQHDILTEPFGWPTSGFSLKYLHAALTSPDFNVVRAYGVTVLFVVAVNVLNLLIVGPASYAIARGTRRYHRAVMLVLLAGLFIPGQTLVIPVIYVLKALGLIGTIPGFLLFETTLTVPTTVFLFVAFVQTVPRELDEAARIDGASRYGTFWRVIFPLMRPVAATAMVLNSAGVWTDFVNPQFILGPQSGVYTVTTGVYAAISRLSTNYTVVYPNILLATAPVIVFYVFMQRRIIGGLTAGAIKG</sequence>
<feature type="domain" description="ABC transmembrane type-1" evidence="8">
    <location>
        <begin position="69"/>
        <end position="261"/>
    </location>
</feature>
<proteinExistence type="inferred from homology"/>
<feature type="transmembrane region" description="Helical" evidence="7">
    <location>
        <begin position="104"/>
        <end position="128"/>
    </location>
</feature>
<evidence type="ECO:0000256" key="6">
    <source>
        <dbReference type="ARBA" id="ARBA00023136"/>
    </source>
</evidence>